<reference evidence="10 11" key="1">
    <citation type="submission" date="2018-12" db="EMBL/GenBank/DDBJ databases">
        <authorList>
            <consortium name="Pathogen Informatics"/>
        </authorList>
    </citation>
    <scope>NUCLEOTIDE SEQUENCE [LARGE SCALE GENOMIC DNA]</scope>
    <source>
        <strain evidence="10 11">NCTC11636</strain>
    </source>
</reference>
<proteinExistence type="inferred from homology"/>
<comment type="cofactor">
    <cofactor evidence="8">
        <name>Zn(2+)</name>
        <dbReference type="ChEBI" id="CHEBI:29105"/>
    </cofactor>
    <text evidence="8">Binds 2 zinc ions per subunit.</text>
</comment>
<feature type="binding site" evidence="8">
    <location>
        <position position="446"/>
    </location>
    <ligand>
        <name>Zn(2+)</name>
        <dbReference type="ChEBI" id="CHEBI:29105"/>
        <label>1</label>
    </ligand>
</feature>
<keyword evidence="3 8" id="KW-0479">Metal-binding</keyword>
<keyword evidence="1 8" id="KW-0639">Primosome</keyword>
<dbReference type="GO" id="GO:0008270">
    <property type="term" value="F:zinc ion binding"/>
    <property type="evidence" value="ECO:0007669"/>
    <property type="project" value="UniProtKB-UniRule"/>
</dbReference>
<feature type="binding site" evidence="8">
    <location>
        <position position="408"/>
    </location>
    <ligand>
        <name>Zn(2+)</name>
        <dbReference type="ChEBI" id="CHEBI:29105"/>
        <label>1</label>
    </ligand>
</feature>
<evidence type="ECO:0000256" key="6">
    <source>
        <dbReference type="ARBA" id="ARBA00022840"/>
    </source>
</evidence>
<dbReference type="GO" id="GO:0043138">
    <property type="term" value="F:3'-5' DNA helicase activity"/>
    <property type="evidence" value="ECO:0007669"/>
    <property type="project" value="TreeGrafter"/>
</dbReference>
<dbReference type="Pfam" id="PF17764">
    <property type="entry name" value="PriA_3primeBD"/>
    <property type="match status" value="1"/>
</dbReference>
<dbReference type="InterPro" id="IPR005259">
    <property type="entry name" value="PriA"/>
</dbReference>
<dbReference type="SUPFAM" id="SSF52540">
    <property type="entry name" value="P-loop containing nucleoside triphosphate hydrolases"/>
    <property type="match status" value="1"/>
</dbReference>
<evidence type="ECO:0000259" key="9">
    <source>
        <dbReference type="Pfam" id="PF17764"/>
    </source>
</evidence>
<comment type="caution">
    <text evidence="8">As this protein does not have any detectable helicase domains, it probably does not have helicase activity.</text>
</comment>
<evidence type="ECO:0000256" key="7">
    <source>
        <dbReference type="ARBA" id="ARBA00023125"/>
    </source>
</evidence>
<organism evidence="10 11">
    <name type="scientific">Actinomyces howellii</name>
    <dbReference type="NCBI Taxonomy" id="52771"/>
    <lineage>
        <taxon>Bacteria</taxon>
        <taxon>Bacillati</taxon>
        <taxon>Actinomycetota</taxon>
        <taxon>Actinomycetes</taxon>
        <taxon>Actinomycetales</taxon>
        <taxon>Actinomycetaceae</taxon>
        <taxon>Actinomyces</taxon>
    </lineage>
</organism>
<evidence type="ECO:0000256" key="2">
    <source>
        <dbReference type="ARBA" id="ARBA00022705"/>
    </source>
</evidence>
<keyword evidence="5 8" id="KW-0862">Zinc</keyword>
<evidence type="ECO:0000256" key="4">
    <source>
        <dbReference type="ARBA" id="ARBA00022741"/>
    </source>
</evidence>
<dbReference type="GO" id="GO:1990077">
    <property type="term" value="C:primosome complex"/>
    <property type="evidence" value="ECO:0007669"/>
    <property type="project" value="UniProtKB-UniRule"/>
</dbReference>
<dbReference type="AlphaFoldDB" id="A0A3S4R9K3"/>
<dbReference type="Gene3D" id="3.40.50.300">
    <property type="entry name" value="P-loop containing nucleotide triphosphate hydrolases"/>
    <property type="match status" value="1"/>
</dbReference>
<dbReference type="EMBL" id="LR134350">
    <property type="protein sequence ID" value="VEG26051.1"/>
    <property type="molecule type" value="Genomic_DNA"/>
</dbReference>
<comment type="similarity">
    <text evidence="8">Belongs to the helicase family. PriA subfamily.</text>
</comment>
<dbReference type="PANTHER" id="PTHR30580">
    <property type="entry name" value="PRIMOSOMAL PROTEIN N"/>
    <property type="match status" value="1"/>
</dbReference>
<dbReference type="InterPro" id="IPR027417">
    <property type="entry name" value="P-loop_NTPase"/>
</dbReference>
<evidence type="ECO:0000313" key="11">
    <source>
        <dbReference type="Proteomes" id="UP000266895"/>
    </source>
</evidence>
<dbReference type="HAMAP" id="MF_00983">
    <property type="entry name" value="PriA"/>
    <property type="match status" value="1"/>
</dbReference>
<dbReference type="InterPro" id="IPR042115">
    <property type="entry name" value="PriA_3primeBD_sf"/>
</dbReference>
<gene>
    <name evidence="10" type="primary">priA_1</name>
    <name evidence="8" type="synonym">priA</name>
    <name evidence="10" type="ORF">NCTC11636_00325</name>
</gene>
<dbReference type="InterPro" id="IPR041222">
    <property type="entry name" value="PriA_3primeBD"/>
</dbReference>
<dbReference type="PANTHER" id="PTHR30580:SF0">
    <property type="entry name" value="PRIMOSOMAL PROTEIN N"/>
    <property type="match status" value="1"/>
</dbReference>
<dbReference type="GO" id="GO:0016787">
    <property type="term" value="F:hydrolase activity"/>
    <property type="evidence" value="ECO:0007669"/>
    <property type="project" value="UniProtKB-KW"/>
</dbReference>
<keyword evidence="11" id="KW-1185">Reference proteome</keyword>
<keyword evidence="2 8" id="KW-0235">DNA replication</keyword>
<feature type="domain" description="Primosomal protein N' 3' DNA-binding" evidence="9">
    <location>
        <begin position="34"/>
        <end position="132"/>
    </location>
</feature>
<keyword evidence="4 8" id="KW-0547">Nucleotide-binding</keyword>
<feature type="binding site" evidence="8">
    <location>
        <position position="434"/>
    </location>
    <ligand>
        <name>Zn(2+)</name>
        <dbReference type="ChEBI" id="CHEBI:29105"/>
        <label>2</label>
    </ligand>
</feature>
<keyword evidence="6 8" id="KW-0067">ATP-binding</keyword>
<keyword evidence="7 8" id="KW-0238">DNA-binding</keyword>
<dbReference type="GO" id="GO:0006269">
    <property type="term" value="P:DNA replication, synthesis of primer"/>
    <property type="evidence" value="ECO:0007669"/>
    <property type="project" value="UniProtKB-KW"/>
</dbReference>
<feature type="binding site" evidence="8">
    <location>
        <position position="411"/>
    </location>
    <ligand>
        <name>Zn(2+)</name>
        <dbReference type="ChEBI" id="CHEBI:29105"/>
        <label>1</label>
    </ligand>
</feature>
<dbReference type="GO" id="GO:0005524">
    <property type="term" value="F:ATP binding"/>
    <property type="evidence" value="ECO:0007669"/>
    <property type="project" value="UniProtKB-UniRule"/>
</dbReference>
<accession>A0A3S4R9K3</accession>
<comment type="function">
    <text evidence="8">Initiates the restart of stalled replication forks, which reloads the replicative helicase on sites other than the origin of replication. Recognizes and binds to abandoned replication forks and remodels them to uncover a helicase loading site. Promotes assembly of the primosome at these replication forks.</text>
</comment>
<feature type="binding site" evidence="8">
    <location>
        <position position="449"/>
    </location>
    <ligand>
        <name>Zn(2+)</name>
        <dbReference type="ChEBI" id="CHEBI:29105"/>
        <label>1</label>
    </ligand>
</feature>
<evidence type="ECO:0000256" key="5">
    <source>
        <dbReference type="ARBA" id="ARBA00022833"/>
    </source>
</evidence>
<feature type="binding site" evidence="8">
    <location>
        <position position="437"/>
    </location>
    <ligand>
        <name>Zn(2+)</name>
        <dbReference type="ChEBI" id="CHEBI:29105"/>
        <label>2</label>
    </ligand>
</feature>
<dbReference type="GO" id="GO:0003677">
    <property type="term" value="F:DNA binding"/>
    <property type="evidence" value="ECO:0007669"/>
    <property type="project" value="UniProtKB-UniRule"/>
</dbReference>
<protein>
    <recommendedName>
        <fullName evidence="8">Probable replication restart protein PriA</fullName>
    </recommendedName>
    <alternativeName>
        <fullName evidence="8">Putative ATP-dependent DNA helicase PriA</fullName>
    </alternativeName>
</protein>
<evidence type="ECO:0000256" key="3">
    <source>
        <dbReference type="ARBA" id="ARBA00022723"/>
    </source>
</evidence>
<dbReference type="GO" id="GO:0006302">
    <property type="term" value="P:double-strand break repair"/>
    <property type="evidence" value="ECO:0007669"/>
    <property type="project" value="InterPro"/>
</dbReference>
<comment type="subunit">
    <text evidence="8">Component of the replication restart primosome.</text>
</comment>
<dbReference type="GO" id="GO:0006310">
    <property type="term" value="P:DNA recombination"/>
    <property type="evidence" value="ECO:0007669"/>
    <property type="project" value="InterPro"/>
</dbReference>
<dbReference type="RefSeq" id="WP_161512694.1">
    <property type="nucleotide sequence ID" value="NZ_LR134350.1"/>
</dbReference>
<name>A0A3S4R9K3_9ACTO</name>
<evidence type="ECO:0000256" key="8">
    <source>
        <dbReference type="HAMAP-Rule" id="MF_00983"/>
    </source>
</evidence>
<dbReference type="Gene3D" id="3.40.1440.60">
    <property type="entry name" value="PriA, 3(prime) DNA-binding domain"/>
    <property type="match status" value="1"/>
</dbReference>
<sequence length="686" mass="71930">MSRSAPRQGELLAVPAPAQRRVAGGQVDEPVARVLIDSGVAHLDRTFDYLVPAELDAAAVVGARVVVRFGGQETHGWIWERAATTTRPGRLVPLRRVVSDLPVLTAATMTLIEAVAQRSAGVRADVVRLAVPARHARAEEAARREPRAEPACWTPPEPGDWEVYDGGGALLACLAAGGAPRAVWTALPALPGVVGHWMVLAAQAARAALSSGRGVLLIVATASQAGELAAALGEHLPGEPVAVLSAELGSERRYRTFVEVLLGRVRVVVGTRAAAFAPVVDLGLALIWDDGDDRLEEPRAPYVHARTVLALRSATEGCGMVVAGHSRTVEAQGYVERGWAQDLRASRTTVRRAVARVEVPGAPELDAEGASGAARFPSLAHRAVRQALERGPVLVQVPRAGYAPALACARCRAPVTCPACGGPVSMDAGQRLGCRWCARMVTSWSCAECGHAELRMVRVGSGRTGEELGRAFPGVPVVVSGASQGHGVVSSVDGSPRLVVATPGAEPVAQGGYRAVVLMDGAVLSARPELGAAAQALRRWTNAVVLARPDARAILLGGPAPVAAQALVRWDHAGFARRELDERAELHLPPAWRTARLDGEPTAVRAVLEEMEAIGFETLGPVPVAEHGPAGTSGSAGASAPAARGLVRAEPGRGRELAVALRHLQRERAARRQDPLRVHLDPTGLW</sequence>
<feature type="binding site" evidence="8">
    <location>
        <position position="420"/>
    </location>
    <ligand>
        <name>Zn(2+)</name>
        <dbReference type="ChEBI" id="CHEBI:29105"/>
        <label>2</label>
    </ligand>
</feature>
<dbReference type="GO" id="GO:0006270">
    <property type="term" value="P:DNA replication initiation"/>
    <property type="evidence" value="ECO:0007669"/>
    <property type="project" value="TreeGrafter"/>
</dbReference>
<keyword evidence="10" id="KW-0378">Hydrolase</keyword>
<evidence type="ECO:0000313" key="10">
    <source>
        <dbReference type="EMBL" id="VEG26051.1"/>
    </source>
</evidence>
<dbReference type="Proteomes" id="UP000266895">
    <property type="component" value="Chromosome"/>
</dbReference>
<evidence type="ECO:0000256" key="1">
    <source>
        <dbReference type="ARBA" id="ARBA00022515"/>
    </source>
</evidence>
<dbReference type="KEGG" id="ahw:NCTC11636_00325"/>
<feature type="binding site" evidence="8">
    <location>
        <position position="417"/>
    </location>
    <ligand>
        <name>Zn(2+)</name>
        <dbReference type="ChEBI" id="CHEBI:29105"/>
        <label>2</label>
    </ligand>
</feature>